<evidence type="ECO:0000313" key="1">
    <source>
        <dbReference type="EMBL" id="RIB19567.1"/>
    </source>
</evidence>
<dbReference type="EMBL" id="QKWP01000466">
    <property type="protein sequence ID" value="RIB19567.1"/>
    <property type="molecule type" value="Genomic_DNA"/>
</dbReference>
<protein>
    <submittedName>
        <fullName evidence="1">Uncharacterized protein</fullName>
    </submittedName>
</protein>
<reference evidence="1 2" key="1">
    <citation type="submission" date="2018-06" db="EMBL/GenBank/DDBJ databases">
        <title>Comparative genomics reveals the genomic features of Rhizophagus irregularis, R. cerebriforme, R. diaphanum and Gigaspora rosea, and their symbiotic lifestyle signature.</title>
        <authorList>
            <person name="Morin E."/>
            <person name="San Clemente H."/>
            <person name="Chen E.C.H."/>
            <person name="De La Providencia I."/>
            <person name="Hainaut M."/>
            <person name="Kuo A."/>
            <person name="Kohler A."/>
            <person name="Murat C."/>
            <person name="Tang N."/>
            <person name="Roy S."/>
            <person name="Loubradou J."/>
            <person name="Henrissat B."/>
            <person name="Grigoriev I.V."/>
            <person name="Corradi N."/>
            <person name="Roux C."/>
            <person name="Martin F.M."/>
        </authorList>
    </citation>
    <scope>NUCLEOTIDE SEQUENCE [LARGE SCALE GENOMIC DNA]</scope>
    <source>
        <strain evidence="1 2">DAOM 194757</strain>
    </source>
</reference>
<keyword evidence="2" id="KW-1185">Reference proteome</keyword>
<evidence type="ECO:0000313" key="2">
    <source>
        <dbReference type="Proteomes" id="UP000266673"/>
    </source>
</evidence>
<dbReference type="OrthoDB" id="2403793at2759"/>
<dbReference type="AlphaFoldDB" id="A0A397VE22"/>
<gene>
    <name evidence="1" type="ORF">C2G38_2245087</name>
</gene>
<comment type="caution">
    <text evidence="1">The sequence shown here is derived from an EMBL/GenBank/DDBJ whole genome shotgun (WGS) entry which is preliminary data.</text>
</comment>
<dbReference type="Proteomes" id="UP000266673">
    <property type="component" value="Unassembled WGS sequence"/>
</dbReference>
<proteinExistence type="predicted"/>
<sequence>MDDIILKLSNKDISSEKSTGRVDYAIKSVEDLLCVTEAKPRNIRIGYAQNLPELESVYLN</sequence>
<name>A0A397VE22_9GLOM</name>
<accession>A0A397VE22</accession>
<organism evidence="1 2">
    <name type="scientific">Gigaspora rosea</name>
    <dbReference type="NCBI Taxonomy" id="44941"/>
    <lineage>
        <taxon>Eukaryota</taxon>
        <taxon>Fungi</taxon>
        <taxon>Fungi incertae sedis</taxon>
        <taxon>Mucoromycota</taxon>
        <taxon>Glomeromycotina</taxon>
        <taxon>Glomeromycetes</taxon>
        <taxon>Diversisporales</taxon>
        <taxon>Gigasporaceae</taxon>
        <taxon>Gigaspora</taxon>
    </lineage>
</organism>